<dbReference type="AlphaFoldDB" id="A0A6J5XQ26"/>
<dbReference type="EMBL" id="CAEKKB010000006">
    <property type="protein sequence ID" value="CAB4314272.1"/>
    <property type="molecule type" value="Genomic_DNA"/>
</dbReference>
<sequence>MIGRWREVVGKGEYCLSFASDNPSATDESAEGVDFYLY</sequence>
<gene>
    <name evidence="1" type="ORF">ORAREDHAP_LOCUS38575</name>
</gene>
<protein>
    <submittedName>
        <fullName evidence="1">Uncharacterized protein</fullName>
    </submittedName>
</protein>
<evidence type="ECO:0000313" key="1">
    <source>
        <dbReference type="EMBL" id="CAB4314272.1"/>
    </source>
</evidence>
<reference evidence="2" key="1">
    <citation type="journal article" date="2020" name="Genome Biol.">
        <title>Gamete binning: chromosome-level and haplotype-resolved genome assembly enabled by high-throughput single-cell sequencing of gamete genomes.</title>
        <authorList>
            <person name="Campoy J.A."/>
            <person name="Sun H."/>
            <person name="Goel M."/>
            <person name="Jiao W.-B."/>
            <person name="Folz-Donahue K."/>
            <person name="Wang N."/>
            <person name="Rubio M."/>
            <person name="Liu C."/>
            <person name="Kukat C."/>
            <person name="Ruiz D."/>
            <person name="Huettel B."/>
            <person name="Schneeberger K."/>
        </authorList>
    </citation>
    <scope>NUCLEOTIDE SEQUENCE [LARGE SCALE GENOMIC DNA]</scope>
    <source>
        <strain evidence="2">cv. Rojo Pasion</strain>
    </source>
</reference>
<name>A0A6J5XQ26_PRUAR</name>
<accession>A0A6J5XQ26</accession>
<organism evidence="1 2">
    <name type="scientific">Prunus armeniaca</name>
    <name type="common">Apricot</name>
    <name type="synonym">Armeniaca vulgaris</name>
    <dbReference type="NCBI Taxonomy" id="36596"/>
    <lineage>
        <taxon>Eukaryota</taxon>
        <taxon>Viridiplantae</taxon>
        <taxon>Streptophyta</taxon>
        <taxon>Embryophyta</taxon>
        <taxon>Tracheophyta</taxon>
        <taxon>Spermatophyta</taxon>
        <taxon>Magnoliopsida</taxon>
        <taxon>eudicotyledons</taxon>
        <taxon>Gunneridae</taxon>
        <taxon>Pentapetalae</taxon>
        <taxon>rosids</taxon>
        <taxon>fabids</taxon>
        <taxon>Rosales</taxon>
        <taxon>Rosaceae</taxon>
        <taxon>Amygdaloideae</taxon>
        <taxon>Amygdaleae</taxon>
        <taxon>Prunus</taxon>
    </lineage>
</organism>
<proteinExistence type="predicted"/>
<dbReference type="Proteomes" id="UP000507245">
    <property type="component" value="Unassembled WGS sequence"/>
</dbReference>
<keyword evidence="2" id="KW-1185">Reference proteome</keyword>
<evidence type="ECO:0000313" key="2">
    <source>
        <dbReference type="Proteomes" id="UP000507245"/>
    </source>
</evidence>